<dbReference type="PANTHER" id="PTHR33495">
    <property type="entry name" value="ANTI-SIGMA FACTOR ANTAGONIST TM_1081-RELATED-RELATED"/>
    <property type="match status" value="1"/>
</dbReference>
<gene>
    <name evidence="4" type="ORF">CLV40_107180</name>
</gene>
<dbReference type="NCBIfam" id="TIGR00377">
    <property type="entry name" value="ant_ant_sig"/>
    <property type="match status" value="1"/>
</dbReference>
<evidence type="ECO:0000313" key="5">
    <source>
        <dbReference type="Proteomes" id="UP000239203"/>
    </source>
</evidence>
<accession>A0A2S6GQP7</accession>
<proteinExistence type="inferred from homology"/>
<dbReference type="PANTHER" id="PTHR33495:SF2">
    <property type="entry name" value="ANTI-SIGMA FACTOR ANTAGONIST TM_1081-RELATED"/>
    <property type="match status" value="1"/>
</dbReference>
<dbReference type="InterPro" id="IPR002645">
    <property type="entry name" value="STAS_dom"/>
</dbReference>
<protein>
    <recommendedName>
        <fullName evidence="2">Anti-sigma factor antagonist</fullName>
    </recommendedName>
</protein>
<evidence type="ECO:0000313" key="4">
    <source>
        <dbReference type="EMBL" id="PPK67516.1"/>
    </source>
</evidence>
<dbReference type="RefSeq" id="WP_181043524.1">
    <property type="nucleotide sequence ID" value="NZ_CP154825.1"/>
</dbReference>
<evidence type="ECO:0000256" key="2">
    <source>
        <dbReference type="RuleBase" id="RU003749"/>
    </source>
</evidence>
<reference evidence="4 5" key="1">
    <citation type="submission" date="2018-02" db="EMBL/GenBank/DDBJ databases">
        <title>Genomic Encyclopedia of Archaeal and Bacterial Type Strains, Phase II (KMG-II): from individual species to whole genera.</title>
        <authorList>
            <person name="Goeker M."/>
        </authorList>
    </citation>
    <scope>NUCLEOTIDE SEQUENCE [LARGE SCALE GENOMIC DNA]</scope>
    <source>
        <strain evidence="4 5">YU 961-1</strain>
    </source>
</reference>
<organism evidence="4 5">
    <name type="scientific">Actinokineospora auranticolor</name>
    <dbReference type="NCBI Taxonomy" id="155976"/>
    <lineage>
        <taxon>Bacteria</taxon>
        <taxon>Bacillati</taxon>
        <taxon>Actinomycetota</taxon>
        <taxon>Actinomycetes</taxon>
        <taxon>Pseudonocardiales</taxon>
        <taxon>Pseudonocardiaceae</taxon>
        <taxon>Actinokineospora</taxon>
    </lineage>
</organism>
<dbReference type="PROSITE" id="PS50801">
    <property type="entry name" value="STAS"/>
    <property type="match status" value="1"/>
</dbReference>
<sequence length="109" mass="11530">MRDFSHTVSTDGDRLVVSAKGELDTHTAVEFKRALLELIEDNAEIVVDLGGLTFIDSSGLSVFIAAHKRSLPRGARVLLDGVPPFLSRILAITGLNAVIPLLGGAPEPA</sequence>
<feature type="domain" description="STAS" evidence="3">
    <location>
        <begin position="4"/>
        <end position="109"/>
    </location>
</feature>
<dbReference type="CDD" id="cd07043">
    <property type="entry name" value="STAS_anti-anti-sigma_factors"/>
    <property type="match status" value="1"/>
</dbReference>
<dbReference type="EMBL" id="PTIX01000007">
    <property type="protein sequence ID" value="PPK67516.1"/>
    <property type="molecule type" value="Genomic_DNA"/>
</dbReference>
<evidence type="ECO:0000259" key="3">
    <source>
        <dbReference type="PROSITE" id="PS50801"/>
    </source>
</evidence>
<dbReference type="Gene3D" id="3.30.750.24">
    <property type="entry name" value="STAS domain"/>
    <property type="match status" value="1"/>
</dbReference>
<dbReference type="Pfam" id="PF01740">
    <property type="entry name" value="STAS"/>
    <property type="match status" value="1"/>
</dbReference>
<evidence type="ECO:0000256" key="1">
    <source>
        <dbReference type="ARBA" id="ARBA00009013"/>
    </source>
</evidence>
<dbReference type="GO" id="GO:0043856">
    <property type="term" value="F:anti-sigma factor antagonist activity"/>
    <property type="evidence" value="ECO:0007669"/>
    <property type="project" value="InterPro"/>
</dbReference>
<comment type="similarity">
    <text evidence="1 2">Belongs to the anti-sigma-factor antagonist family.</text>
</comment>
<keyword evidence="5" id="KW-1185">Reference proteome</keyword>
<dbReference type="Proteomes" id="UP000239203">
    <property type="component" value="Unassembled WGS sequence"/>
</dbReference>
<name>A0A2S6GQP7_9PSEU</name>
<dbReference type="SUPFAM" id="SSF52091">
    <property type="entry name" value="SpoIIaa-like"/>
    <property type="match status" value="1"/>
</dbReference>
<dbReference type="InterPro" id="IPR036513">
    <property type="entry name" value="STAS_dom_sf"/>
</dbReference>
<comment type="caution">
    <text evidence="4">The sequence shown here is derived from an EMBL/GenBank/DDBJ whole genome shotgun (WGS) entry which is preliminary data.</text>
</comment>
<dbReference type="AlphaFoldDB" id="A0A2S6GQP7"/>
<dbReference type="InterPro" id="IPR003658">
    <property type="entry name" value="Anti-sigma_ant"/>
</dbReference>